<feature type="signal peptide" evidence="16">
    <location>
        <begin position="1"/>
        <end position="24"/>
    </location>
</feature>
<name>A0ABD1XKK9_9MARC</name>
<dbReference type="PANTHER" id="PTHR31517">
    <property type="match status" value="1"/>
</dbReference>
<dbReference type="GO" id="GO:0005576">
    <property type="term" value="C:extracellular region"/>
    <property type="evidence" value="ECO:0007669"/>
    <property type="project" value="UniProtKB-SubCell"/>
</dbReference>
<dbReference type="EMBL" id="JBHFFA010000008">
    <property type="protein sequence ID" value="KAL2609482.1"/>
    <property type="molecule type" value="Genomic_DNA"/>
</dbReference>
<evidence type="ECO:0000256" key="15">
    <source>
        <dbReference type="PIRSR" id="PIRSR600823-5"/>
    </source>
</evidence>
<dbReference type="InterPro" id="IPR019794">
    <property type="entry name" value="Peroxidases_AS"/>
</dbReference>
<evidence type="ECO:0000256" key="10">
    <source>
        <dbReference type="ARBA" id="ARBA00023324"/>
    </source>
</evidence>
<dbReference type="GO" id="GO:0046872">
    <property type="term" value="F:metal ion binding"/>
    <property type="evidence" value="ECO:0007669"/>
    <property type="project" value="UniProtKB-UniRule"/>
</dbReference>
<comment type="caution">
    <text evidence="18">The sequence shown here is derived from an EMBL/GenBank/DDBJ whole genome shotgun (WGS) entry which is preliminary data.</text>
</comment>
<comment type="cofactor">
    <cofactor evidence="13 16">
        <name>heme b</name>
        <dbReference type="ChEBI" id="CHEBI:60344"/>
    </cofactor>
    <text evidence="13 16">Binds 1 heme b (iron(II)-protoporphyrin IX) group per subunit.</text>
</comment>
<dbReference type="PROSITE" id="PS00436">
    <property type="entry name" value="PEROXIDASE_2"/>
    <property type="match status" value="1"/>
</dbReference>
<keyword evidence="16" id="KW-0964">Secreted</keyword>
<dbReference type="PRINTS" id="PR00461">
    <property type="entry name" value="PLPEROXIDASE"/>
</dbReference>
<comment type="subcellular location">
    <subcellularLocation>
        <location evidence="16">Secreted</location>
    </subcellularLocation>
</comment>
<comment type="cofactor">
    <cofactor evidence="13 16">
        <name>Ca(2+)</name>
        <dbReference type="ChEBI" id="CHEBI:29108"/>
    </cofactor>
    <text evidence="13 16">Binds 2 calcium ions per subunit.</text>
</comment>
<evidence type="ECO:0000313" key="18">
    <source>
        <dbReference type="EMBL" id="KAL2609482.1"/>
    </source>
</evidence>
<feature type="binding site" evidence="13">
    <location>
        <position position="78"/>
    </location>
    <ligand>
        <name>Ca(2+)</name>
        <dbReference type="ChEBI" id="CHEBI:29108"/>
        <label>1</label>
    </ligand>
</feature>
<dbReference type="InterPro" id="IPR010255">
    <property type="entry name" value="Haem_peroxidase_sf"/>
</dbReference>
<keyword evidence="8 13" id="KW-0408">Iron</keyword>
<feature type="disulfide bond" evidence="15">
    <location>
        <begin position="124"/>
        <end position="327"/>
    </location>
</feature>
<evidence type="ECO:0000259" key="17">
    <source>
        <dbReference type="PROSITE" id="PS50873"/>
    </source>
</evidence>
<reference evidence="18 19" key="1">
    <citation type="submission" date="2024-09" db="EMBL/GenBank/DDBJ databases">
        <title>Chromosome-scale assembly of Riccia fluitans.</title>
        <authorList>
            <person name="Paukszto L."/>
            <person name="Sawicki J."/>
            <person name="Karawczyk K."/>
            <person name="Piernik-Szablinska J."/>
            <person name="Szczecinska M."/>
            <person name="Mazdziarz M."/>
        </authorList>
    </citation>
    <scope>NUCLEOTIDE SEQUENCE [LARGE SCALE GENOMIC DNA]</scope>
    <source>
        <strain evidence="18">Rf_01</strain>
        <tissue evidence="18">Aerial parts of the thallus</tissue>
    </source>
</reference>
<dbReference type="GO" id="GO:0042744">
    <property type="term" value="P:hydrogen peroxide catabolic process"/>
    <property type="evidence" value="ECO:0007669"/>
    <property type="project" value="UniProtKB-KW"/>
</dbReference>
<evidence type="ECO:0000256" key="7">
    <source>
        <dbReference type="ARBA" id="ARBA00023002"/>
    </source>
</evidence>
<keyword evidence="13 16" id="KW-0106">Calcium</keyword>
<dbReference type="Gene3D" id="1.10.420.10">
    <property type="entry name" value="Peroxidase, domain 2"/>
    <property type="match status" value="1"/>
</dbReference>
<evidence type="ECO:0000256" key="3">
    <source>
        <dbReference type="ARBA" id="ARBA00012313"/>
    </source>
</evidence>
<dbReference type="SUPFAM" id="SSF48113">
    <property type="entry name" value="Heme-dependent peroxidases"/>
    <property type="match status" value="1"/>
</dbReference>
<feature type="binding site" evidence="13">
    <location>
        <position position="76"/>
    </location>
    <ligand>
        <name>Ca(2+)</name>
        <dbReference type="ChEBI" id="CHEBI:29108"/>
        <label>1</label>
    </ligand>
</feature>
<dbReference type="InterPro" id="IPR033905">
    <property type="entry name" value="Secretory_peroxidase"/>
</dbReference>
<keyword evidence="16" id="KW-0732">Signal</keyword>
<sequence length="331" mass="35606">MTGIQKYLPIFLLLAASAALLVSGTISTDLQVGFYSSTCPDAENLVRQTVEEAVTGDRRKGASLVRLLFHDCFVQGCDASILIDSTQDNLAEKDAFPNLGIRGLQIIDAAKSSLEARCPGVVSCADIVVTAARDAVNLLGGPHYDVRTGRRDGRVSNAAAALSDLPAPTFDVQQLTSAFERKGLSQAQMVTLSGLHTIGQASCAQVVNRVYNFSSTESIDPTMDPFLAVQLRAACPPNSDFSSTHTLVDMDPISPEKIDRLYYANLLANRGLFISDATLANSRETQFQVIQYAIFPNSWESDVVAALQSLGEIQVDTGKDGEIRLNCRAVN</sequence>
<feature type="disulfide bond" evidence="15">
    <location>
        <begin position="203"/>
        <end position="235"/>
    </location>
</feature>
<proteinExistence type="inferred from homology"/>
<evidence type="ECO:0000256" key="11">
    <source>
        <dbReference type="PIRSR" id="PIRSR600823-1"/>
    </source>
</evidence>
<accession>A0ABD1XKK9</accession>
<feature type="binding site" evidence="13">
    <location>
        <position position="80"/>
    </location>
    <ligand>
        <name>Ca(2+)</name>
        <dbReference type="ChEBI" id="CHEBI:29108"/>
        <label>1</label>
    </ligand>
</feature>
<dbReference type="FunFam" id="1.10.420.10:FF:000001">
    <property type="entry name" value="Peroxidase"/>
    <property type="match status" value="1"/>
</dbReference>
<evidence type="ECO:0000256" key="4">
    <source>
        <dbReference type="ARBA" id="ARBA00022559"/>
    </source>
</evidence>
<organism evidence="18 19">
    <name type="scientific">Riccia fluitans</name>
    <dbReference type="NCBI Taxonomy" id="41844"/>
    <lineage>
        <taxon>Eukaryota</taxon>
        <taxon>Viridiplantae</taxon>
        <taxon>Streptophyta</taxon>
        <taxon>Embryophyta</taxon>
        <taxon>Marchantiophyta</taxon>
        <taxon>Marchantiopsida</taxon>
        <taxon>Marchantiidae</taxon>
        <taxon>Marchantiales</taxon>
        <taxon>Ricciaceae</taxon>
        <taxon>Riccia</taxon>
    </lineage>
</organism>
<feature type="binding site" evidence="13">
    <location>
        <position position="259"/>
    </location>
    <ligand>
        <name>Ca(2+)</name>
        <dbReference type="ChEBI" id="CHEBI:29108"/>
        <label>2</label>
    </ligand>
</feature>
<protein>
    <recommendedName>
        <fullName evidence="3 16">Peroxidase</fullName>
        <ecNumber evidence="3 16">1.11.1.7</ecNumber>
    </recommendedName>
</protein>
<feature type="disulfide bond" evidence="15">
    <location>
        <begin position="72"/>
        <end position="77"/>
    </location>
</feature>
<dbReference type="GO" id="GO:0140825">
    <property type="term" value="F:lactoperoxidase activity"/>
    <property type="evidence" value="ECO:0007669"/>
    <property type="project" value="UniProtKB-EC"/>
</dbReference>
<dbReference type="Proteomes" id="UP001605036">
    <property type="component" value="Unassembled WGS sequence"/>
</dbReference>
<keyword evidence="4 16" id="KW-0575">Peroxidase</keyword>
<feature type="site" description="Transition state stabilizer" evidence="14">
    <location>
        <position position="66"/>
    </location>
</feature>
<keyword evidence="19" id="KW-1185">Reference proteome</keyword>
<evidence type="ECO:0000256" key="5">
    <source>
        <dbReference type="ARBA" id="ARBA00022617"/>
    </source>
</evidence>
<feature type="disulfide bond" evidence="15">
    <location>
        <begin position="39"/>
        <end position="118"/>
    </location>
</feature>
<evidence type="ECO:0000256" key="16">
    <source>
        <dbReference type="RuleBase" id="RU362060"/>
    </source>
</evidence>
<feature type="binding site" evidence="13">
    <location>
        <position position="251"/>
    </location>
    <ligand>
        <name>Ca(2+)</name>
        <dbReference type="ChEBI" id="CHEBI:29108"/>
        <label>2</label>
    </ligand>
</feature>
<evidence type="ECO:0000256" key="12">
    <source>
        <dbReference type="PIRSR" id="PIRSR600823-2"/>
    </source>
</evidence>
<evidence type="ECO:0000313" key="19">
    <source>
        <dbReference type="Proteomes" id="UP001605036"/>
    </source>
</evidence>
<keyword evidence="9 15" id="KW-1015">Disulfide bond</keyword>
<dbReference type="Pfam" id="PF00141">
    <property type="entry name" value="peroxidase"/>
    <property type="match status" value="1"/>
</dbReference>
<gene>
    <name evidence="18" type="ORF">R1flu_028055</name>
</gene>
<dbReference type="GO" id="GO:0006979">
    <property type="term" value="P:response to oxidative stress"/>
    <property type="evidence" value="ECO:0007669"/>
    <property type="project" value="UniProtKB-UniRule"/>
</dbReference>
<dbReference type="InterPro" id="IPR000823">
    <property type="entry name" value="Peroxidase_pln"/>
</dbReference>
<feature type="chain" id="PRO_5044526555" description="Peroxidase" evidence="16">
    <location>
        <begin position="25"/>
        <end position="331"/>
    </location>
</feature>
<dbReference type="EC" id="1.11.1.7" evidence="3 16"/>
<evidence type="ECO:0000256" key="9">
    <source>
        <dbReference type="ARBA" id="ARBA00023157"/>
    </source>
</evidence>
<dbReference type="GO" id="GO:0020037">
    <property type="term" value="F:heme binding"/>
    <property type="evidence" value="ECO:0007669"/>
    <property type="project" value="UniProtKB-UniRule"/>
</dbReference>
<evidence type="ECO:0000256" key="13">
    <source>
        <dbReference type="PIRSR" id="PIRSR600823-3"/>
    </source>
</evidence>
<feature type="binding site" description="axial binding residue" evidence="13">
    <location>
        <position position="196"/>
    </location>
    <ligand>
        <name>heme b</name>
        <dbReference type="ChEBI" id="CHEBI:60344"/>
    </ligand>
    <ligandPart>
        <name>Fe</name>
        <dbReference type="ChEBI" id="CHEBI:18248"/>
    </ligandPart>
</feature>
<keyword evidence="7 16" id="KW-0560">Oxidoreductase</keyword>
<evidence type="ECO:0000256" key="2">
    <source>
        <dbReference type="ARBA" id="ARBA00002322"/>
    </source>
</evidence>
<comment type="catalytic activity">
    <reaction evidence="1 16">
        <text>2 a phenolic donor + H2O2 = 2 a phenolic radical donor + 2 H2O</text>
        <dbReference type="Rhea" id="RHEA:56136"/>
        <dbReference type="ChEBI" id="CHEBI:15377"/>
        <dbReference type="ChEBI" id="CHEBI:16240"/>
        <dbReference type="ChEBI" id="CHEBI:139520"/>
        <dbReference type="ChEBI" id="CHEBI:139521"/>
        <dbReference type="EC" id="1.11.1.7"/>
    </reaction>
</comment>
<dbReference type="Gene3D" id="1.10.520.10">
    <property type="match status" value="1"/>
</dbReference>
<evidence type="ECO:0000256" key="14">
    <source>
        <dbReference type="PIRSR" id="PIRSR600823-4"/>
    </source>
</evidence>
<feature type="active site" description="Proton acceptor" evidence="11">
    <location>
        <position position="70"/>
    </location>
</feature>
<keyword evidence="5 16" id="KW-0349">Heme</keyword>
<evidence type="ECO:0000256" key="6">
    <source>
        <dbReference type="ARBA" id="ARBA00022723"/>
    </source>
</evidence>
<dbReference type="AlphaFoldDB" id="A0ABD1XKK9"/>
<dbReference type="PROSITE" id="PS50873">
    <property type="entry name" value="PEROXIDASE_4"/>
    <property type="match status" value="1"/>
</dbReference>
<dbReference type="InterPro" id="IPR002016">
    <property type="entry name" value="Haem_peroxidase"/>
</dbReference>
<keyword evidence="6 13" id="KW-0479">Metal-binding</keyword>
<feature type="binding site" evidence="13">
    <location>
        <position position="74"/>
    </location>
    <ligand>
        <name>Ca(2+)</name>
        <dbReference type="ChEBI" id="CHEBI:29108"/>
        <label>1</label>
    </ligand>
</feature>
<feature type="binding site" evidence="12">
    <location>
        <position position="166"/>
    </location>
    <ligand>
        <name>substrate</name>
    </ligand>
</feature>
<feature type="binding site" evidence="13">
    <location>
        <position position="197"/>
    </location>
    <ligand>
        <name>Ca(2+)</name>
        <dbReference type="ChEBI" id="CHEBI:29108"/>
        <label>2</label>
    </ligand>
</feature>
<feature type="domain" description="Plant heme peroxidase family profile" evidence="17">
    <location>
        <begin position="29"/>
        <end position="331"/>
    </location>
</feature>
<dbReference type="PRINTS" id="PR00458">
    <property type="entry name" value="PEROXIDASE"/>
</dbReference>
<dbReference type="FunFam" id="1.10.520.10:FF:000008">
    <property type="entry name" value="Peroxidase"/>
    <property type="match status" value="1"/>
</dbReference>
<evidence type="ECO:0000256" key="8">
    <source>
        <dbReference type="ARBA" id="ARBA00023004"/>
    </source>
</evidence>
<evidence type="ECO:0000256" key="1">
    <source>
        <dbReference type="ARBA" id="ARBA00000189"/>
    </source>
</evidence>
<comment type="similarity">
    <text evidence="16">Belongs to the peroxidase family. Classical plant (class III) peroxidase subfamily.</text>
</comment>
<keyword evidence="10 16" id="KW-0376">Hydrogen peroxide</keyword>
<dbReference type="CDD" id="cd00693">
    <property type="entry name" value="secretory_peroxidase"/>
    <property type="match status" value="1"/>
</dbReference>
<feature type="binding site" evidence="13">
    <location>
        <position position="71"/>
    </location>
    <ligand>
        <name>Ca(2+)</name>
        <dbReference type="ChEBI" id="CHEBI:29108"/>
        <label>1</label>
    </ligand>
</feature>
<feature type="binding site" evidence="13">
    <location>
        <position position="92"/>
    </location>
    <ligand>
        <name>Ca(2+)</name>
        <dbReference type="ChEBI" id="CHEBI:29108"/>
        <label>1</label>
    </ligand>
</feature>
<dbReference type="PANTHER" id="PTHR31517:SF84">
    <property type="entry name" value="PEROXIDASE"/>
    <property type="match status" value="1"/>
</dbReference>
<comment type="function">
    <text evidence="2">Removal of H(2)O(2), oxidation of toxic reductants, biosynthesis and degradation of lignin, suberization, auxin catabolism, response to environmental stresses such as wounding, pathogen attack and oxidative stress. These functions might be dependent on each isozyme/isoform in each plant tissue.</text>
</comment>